<name>A0A1H4IX97_RHOJO</name>
<gene>
    <name evidence="1" type="ORF">SAMN04490220_0549</name>
</gene>
<dbReference type="EMBL" id="FNTL01000002">
    <property type="protein sequence ID" value="SEB37882.1"/>
    <property type="molecule type" value="Genomic_DNA"/>
</dbReference>
<sequence length="83" mass="9095">MWNSLCDNDILDFALLWEPLGGPAPRDVTAAFAIDINEYERRLAAAVGFQVSQLRKGGASREFVYGLSAISALDRNPLRVGDI</sequence>
<evidence type="ECO:0000313" key="1">
    <source>
        <dbReference type="EMBL" id="SEB37882.1"/>
    </source>
</evidence>
<reference evidence="2" key="1">
    <citation type="submission" date="2016-10" db="EMBL/GenBank/DDBJ databases">
        <authorList>
            <person name="Varghese N."/>
        </authorList>
    </citation>
    <scope>NUCLEOTIDE SEQUENCE [LARGE SCALE GENOMIC DNA]</scope>
    <source>
        <strain evidence="2">DSM 44719</strain>
    </source>
</reference>
<protein>
    <submittedName>
        <fullName evidence="1">Uncharacterized protein</fullName>
    </submittedName>
</protein>
<proteinExistence type="predicted"/>
<organism evidence="1 2">
    <name type="scientific">Rhodococcus jostii</name>
    <dbReference type="NCBI Taxonomy" id="132919"/>
    <lineage>
        <taxon>Bacteria</taxon>
        <taxon>Bacillati</taxon>
        <taxon>Actinomycetota</taxon>
        <taxon>Actinomycetes</taxon>
        <taxon>Mycobacteriales</taxon>
        <taxon>Nocardiaceae</taxon>
        <taxon>Rhodococcus</taxon>
    </lineage>
</organism>
<dbReference type="Proteomes" id="UP000183407">
    <property type="component" value="Unassembled WGS sequence"/>
</dbReference>
<dbReference type="AlphaFoldDB" id="A0A1H4IX97"/>
<accession>A0A1H4IX97</accession>
<evidence type="ECO:0000313" key="2">
    <source>
        <dbReference type="Proteomes" id="UP000183407"/>
    </source>
</evidence>